<organism evidence="1 2">
    <name type="scientific">Spiribacter salinus</name>
    <dbReference type="NCBI Taxonomy" id="1335746"/>
    <lineage>
        <taxon>Bacteria</taxon>
        <taxon>Pseudomonadati</taxon>
        <taxon>Pseudomonadota</taxon>
        <taxon>Gammaproteobacteria</taxon>
        <taxon>Chromatiales</taxon>
        <taxon>Ectothiorhodospiraceae</taxon>
        <taxon>Spiribacter</taxon>
    </lineage>
</organism>
<comment type="caution">
    <text evidence="1">The sequence shown here is derived from an EMBL/GenBank/DDBJ whole genome shotgun (WGS) entry which is preliminary data.</text>
</comment>
<name>A0A540VPT1_9GAMM</name>
<evidence type="ECO:0000313" key="2">
    <source>
        <dbReference type="Proteomes" id="UP000315400"/>
    </source>
</evidence>
<dbReference type="Gene3D" id="3.40.630.30">
    <property type="match status" value="1"/>
</dbReference>
<keyword evidence="1" id="KW-0808">Transferase</keyword>
<reference evidence="1 2" key="1">
    <citation type="submission" date="2019-06" db="EMBL/GenBank/DDBJ databases">
        <title>Metagenome assembled Genome of Spiribacter salinus SL48-SHIP from the microbial mat of Salt Lake 48 (Novosibirsk region, Russia).</title>
        <authorList>
            <person name="Shipova A."/>
            <person name="Rozanov A.S."/>
            <person name="Bryanskaya A.V."/>
            <person name="Peltek S.E."/>
        </authorList>
    </citation>
    <scope>NUCLEOTIDE SEQUENCE [LARGE SCALE GENOMIC DNA]</scope>
    <source>
        <strain evidence="1">SL48-SHIP-2</strain>
    </source>
</reference>
<dbReference type="Proteomes" id="UP000315400">
    <property type="component" value="Unassembled WGS sequence"/>
</dbReference>
<dbReference type="AlphaFoldDB" id="A0A540VPT1"/>
<dbReference type="EMBL" id="VIFK01000138">
    <property type="protein sequence ID" value="TQE98771.1"/>
    <property type="molecule type" value="Genomic_DNA"/>
</dbReference>
<proteinExistence type="predicted"/>
<dbReference type="Pfam" id="PF13444">
    <property type="entry name" value="Acetyltransf_5"/>
    <property type="match status" value="1"/>
</dbReference>
<protein>
    <submittedName>
        <fullName evidence="1">GNAT family N-acetyltransferase</fullName>
    </submittedName>
</protein>
<evidence type="ECO:0000313" key="1">
    <source>
        <dbReference type="EMBL" id="TQE98771.1"/>
    </source>
</evidence>
<gene>
    <name evidence="1" type="ORF">FKY71_12045</name>
</gene>
<dbReference type="InterPro" id="IPR016181">
    <property type="entry name" value="Acyl_CoA_acyltransferase"/>
</dbReference>
<sequence length="251" mass="28357">FENRRLRHWHRRCSATAALNQLYRGQAVPVEQSATNTNTQRFTGYLADTRESRRIHYRIRYQVYCERKGFEDNAVLRKRGLERDAYDGHAVPFIFHDEHEGRWRGTARLVVRGSQPLPVEMTSALPSGYCEGYKPGTLGEVSRLASVSPATCTGRERWALLISTLGSVLTCAYDFGLRDVLFLVTPGLARIVSKLDIPMAPIGRAVQHRGRRQAFISPVSEALDSVRQAGADEGYKLYSAREERGTRKMLA</sequence>
<accession>A0A540VPT1</accession>
<feature type="non-terminal residue" evidence="1">
    <location>
        <position position="1"/>
    </location>
</feature>
<dbReference type="SUPFAM" id="SSF55729">
    <property type="entry name" value="Acyl-CoA N-acyltransferases (Nat)"/>
    <property type="match status" value="1"/>
</dbReference>
<dbReference type="GO" id="GO:0016740">
    <property type="term" value="F:transferase activity"/>
    <property type="evidence" value="ECO:0007669"/>
    <property type="project" value="UniProtKB-KW"/>
</dbReference>